<evidence type="ECO:0000313" key="2">
    <source>
        <dbReference type="EMBL" id="MED6235694.1"/>
    </source>
</evidence>
<sequence length="107" mass="11433">MLEQLLEPQLQSCAALAPKEQEKQQHHFSSVSLRTVGRASKPDPTLSASVPDCSLLTSIKVTGSVGEPSRAAAVITPVVRQPGSSASTWCVQLQPPKSLPDTNPERF</sequence>
<name>A0ABU7AD30_9TELE</name>
<comment type="caution">
    <text evidence="2">The sequence shown here is derived from an EMBL/GenBank/DDBJ whole genome shotgun (WGS) entry which is preliminary data.</text>
</comment>
<gene>
    <name evidence="2" type="ORF">ATANTOWER_031887</name>
</gene>
<keyword evidence="3" id="KW-1185">Reference proteome</keyword>
<proteinExistence type="predicted"/>
<dbReference type="EMBL" id="JAHUTI010010750">
    <property type="protein sequence ID" value="MED6235694.1"/>
    <property type="molecule type" value="Genomic_DNA"/>
</dbReference>
<organism evidence="2 3">
    <name type="scientific">Ataeniobius toweri</name>
    <dbReference type="NCBI Taxonomy" id="208326"/>
    <lineage>
        <taxon>Eukaryota</taxon>
        <taxon>Metazoa</taxon>
        <taxon>Chordata</taxon>
        <taxon>Craniata</taxon>
        <taxon>Vertebrata</taxon>
        <taxon>Euteleostomi</taxon>
        <taxon>Actinopterygii</taxon>
        <taxon>Neopterygii</taxon>
        <taxon>Teleostei</taxon>
        <taxon>Neoteleostei</taxon>
        <taxon>Acanthomorphata</taxon>
        <taxon>Ovalentaria</taxon>
        <taxon>Atherinomorphae</taxon>
        <taxon>Cyprinodontiformes</taxon>
        <taxon>Goodeidae</taxon>
        <taxon>Ataeniobius</taxon>
    </lineage>
</organism>
<dbReference type="Proteomes" id="UP001345963">
    <property type="component" value="Unassembled WGS sequence"/>
</dbReference>
<evidence type="ECO:0000256" key="1">
    <source>
        <dbReference type="SAM" id="MobiDB-lite"/>
    </source>
</evidence>
<protein>
    <submittedName>
        <fullName evidence="2">Uncharacterized protein</fullName>
    </submittedName>
</protein>
<evidence type="ECO:0000313" key="3">
    <source>
        <dbReference type="Proteomes" id="UP001345963"/>
    </source>
</evidence>
<reference evidence="2 3" key="1">
    <citation type="submission" date="2021-07" db="EMBL/GenBank/DDBJ databases">
        <authorList>
            <person name="Palmer J.M."/>
        </authorList>
    </citation>
    <scope>NUCLEOTIDE SEQUENCE [LARGE SCALE GENOMIC DNA]</scope>
    <source>
        <strain evidence="2 3">AT_MEX2019</strain>
        <tissue evidence="2">Muscle</tissue>
    </source>
</reference>
<accession>A0ABU7AD30</accession>
<feature type="region of interest" description="Disordered" evidence="1">
    <location>
        <begin position="17"/>
        <end position="49"/>
    </location>
</feature>